<evidence type="ECO:0000256" key="1">
    <source>
        <dbReference type="SAM" id="Phobius"/>
    </source>
</evidence>
<organism evidence="2 3">
    <name type="scientific">Ancylostoma ceylanicum</name>
    <dbReference type="NCBI Taxonomy" id="53326"/>
    <lineage>
        <taxon>Eukaryota</taxon>
        <taxon>Metazoa</taxon>
        <taxon>Ecdysozoa</taxon>
        <taxon>Nematoda</taxon>
        <taxon>Chromadorea</taxon>
        <taxon>Rhabditida</taxon>
        <taxon>Rhabditina</taxon>
        <taxon>Rhabditomorpha</taxon>
        <taxon>Strongyloidea</taxon>
        <taxon>Ancylostomatidae</taxon>
        <taxon>Ancylostomatinae</taxon>
        <taxon>Ancylostoma</taxon>
    </lineage>
</organism>
<comment type="caution">
    <text evidence="2">The sequence shown here is derived from an EMBL/GenBank/DDBJ whole genome shotgun (WGS) entry which is preliminary data.</text>
</comment>
<keyword evidence="3" id="KW-1185">Reference proteome</keyword>
<dbReference type="AlphaFoldDB" id="A0A016W2V0"/>
<keyword evidence="1" id="KW-1133">Transmembrane helix</keyword>
<keyword evidence="1" id="KW-0472">Membrane</keyword>
<accession>A0A016W2V0</accession>
<sequence>MSPRNDPFLQLQFTPVAGRPSVRMTMFFYLLFALLLTTFDAKFTCKYKSKAICLVLRLLKQDDSDSPLFQQILNYTKEYGIIDDALQDEKIQSPVFEKFIDNVYKLPEPFRNYIEDVFNDTAHQKKDPSEKDIEKSNKLLCSYAMLSEEDLKEVEKTYPGIDEMIVEECCGAPLEKQD</sequence>
<proteinExistence type="predicted"/>
<reference evidence="3" key="1">
    <citation type="journal article" date="2015" name="Nat. Genet.">
        <title>The genome and transcriptome of the zoonotic hookworm Ancylostoma ceylanicum identify infection-specific gene families.</title>
        <authorList>
            <person name="Schwarz E.M."/>
            <person name="Hu Y."/>
            <person name="Antoshechkin I."/>
            <person name="Miller M.M."/>
            <person name="Sternberg P.W."/>
            <person name="Aroian R.V."/>
        </authorList>
    </citation>
    <scope>NUCLEOTIDE SEQUENCE</scope>
    <source>
        <strain evidence="3">HY135</strain>
    </source>
</reference>
<evidence type="ECO:0000313" key="3">
    <source>
        <dbReference type="Proteomes" id="UP000024635"/>
    </source>
</evidence>
<protein>
    <submittedName>
        <fullName evidence="2">Uncharacterized protein</fullName>
    </submittedName>
</protein>
<name>A0A016W2V0_9BILA</name>
<dbReference type="EMBL" id="JARK01001338">
    <property type="protein sequence ID" value="EYC33328.1"/>
    <property type="molecule type" value="Genomic_DNA"/>
</dbReference>
<dbReference type="Proteomes" id="UP000024635">
    <property type="component" value="Unassembled WGS sequence"/>
</dbReference>
<feature type="transmembrane region" description="Helical" evidence="1">
    <location>
        <begin position="20"/>
        <end position="39"/>
    </location>
</feature>
<keyword evidence="1" id="KW-0812">Transmembrane</keyword>
<gene>
    <name evidence="2" type="primary">Acey_s0002.g727</name>
    <name evidence="2" type="ORF">Y032_0002g727</name>
</gene>
<evidence type="ECO:0000313" key="2">
    <source>
        <dbReference type="EMBL" id="EYC33328.1"/>
    </source>
</evidence>